<dbReference type="InterPro" id="IPR011989">
    <property type="entry name" value="ARM-like"/>
</dbReference>
<comment type="caution">
    <text evidence="3">The sequence shown here is derived from an EMBL/GenBank/DDBJ whole genome shotgun (WGS) entry which is preliminary data.</text>
</comment>
<feature type="region of interest" description="Disordered" evidence="2">
    <location>
        <begin position="333"/>
        <end position="354"/>
    </location>
</feature>
<dbReference type="GO" id="GO:0043539">
    <property type="term" value="F:protein serine/threonine kinase activator activity"/>
    <property type="evidence" value="ECO:0007669"/>
    <property type="project" value="TreeGrafter"/>
</dbReference>
<protein>
    <recommendedName>
        <fullName evidence="5">Protein Mo25</fullName>
    </recommendedName>
</protein>
<sequence>MPLFGKSQKSPAEVVKALKDALTALERGDKKSDKAQEDVSKNLLLIKNMLYGNSDSEPQTDIVVAQVAQEFYNSNLLYSLICNLNKIDFEGKKDVAQVFNNILRRQIGTRSPTVEYICTKPEILFTLMGGYELQEIALNCGSMLRECARYEALAKIMLNSEDFFNFFRYVEVSTFDIASDAFSTFKELLTRHKIICSEFLEQNYEKVFQHYQRLLNSENYVTRRQSLKLLGELLLDRHNFTVMTRYISNPDNLKLMMNMLKEKSRNIQFEAFHVFKVFVANPNKPKPILDILLRNQEKLVDFLSRFHTDRSEDEQFNDEKAYLIKQIKELKPIPSSSSTMGASSSATSSHSSTTTTYFGSNAVSKTSGSASVVVSSNTSTTLADSSIDASNSITSSSVNVTNNVMSDSSVTSTRNTFS</sequence>
<dbReference type="InterPro" id="IPR013878">
    <property type="entry name" value="Mo25"/>
</dbReference>
<dbReference type="PANTHER" id="PTHR10182">
    <property type="entry name" value="CALCIUM-BINDING PROTEIN 39-RELATED"/>
    <property type="match status" value="1"/>
</dbReference>
<organism evidence="3 4">
    <name type="scientific">Parthenolecanium corni</name>
    <dbReference type="NCBI Taxonomy" id="536013"/>
    <lineage>
        <taxon>Eukaryota</taxon>
        <taxon>Metazoa</taxon>
        <taxon>Ecdysozoa</taxon>
        <taxon>Arthropoda</taxon>
        <taxon>Hexapoda</taxon>
        <taxon>Insecta</taxon>
        <taxon>Pterygota</taxon>
        <taxon>Neoptera</taxon>
        <taxon>Paraneoptera</taxon>
        <taxon>Hemiptera</taxon>
        <taxon>Sternorrhyncha</taxon>
        <taxon>Coccoidea</taxon>
        <taxon>Coccidae</taxon>
        <taxon>Parthenolecanium</taxon>
    </lineage>
</organism>
<reference evidence="3 4" key="1">
    <citation type="submission" date="2024-03" db="EMBL/GenBank/DDBJ databases">
        <title>Adaptation during the transition from Ophiocordyceps entomopathogen to insect associate is accompanied by gene loss and intensified selection.</title>
        <authorList>
            <person name="Ward C.M."/>
            <person name="Onetto C.A."/>
            <person name="Borneman A.R."/>
        </authorList>
    </citation>
    <scope>NUCLEOTIDE SEQUENCE [LARGE SCALE GENOMIC DNA]</scope>
    <source>
        <strain evidence="3">AWRI1</strain>
        <tissue evidence="3">Single Adult Female</tissue>
    </source>
</reference>
<dbReference type="EMBL" id="JBBCAQ010000033">
    <property type="protein sequence ID" value="KAK7582436.1"/>
    <property type="molecule type" value="Genomic_DNA"/>
</dbReference>
<dbReference type="SUPFAM" id="SSF48371">
    <property type="entry name" value="ARM repeat"/>
    <property type="match status" value="1"/>
</dbReference>
<dbReference type="Pfam" id="PF08569">
    <property type="entry name" value="Mo25"/>
    <property type="match status" value="1"/>
</dbReference>
<dbReference type="FunFam" id="1.25.10.10:FF:000025">
    <property type="entry name" value="Calcium-binding protein 39"/>
    <property type="match status" value="1"/>
</dbReference>
<dbReference type="Proteomes" id="UP001367676">
    <property type="component" value="Unassembled WGS sequence"/>
</dbReference>
<gene>
    <name evidence="3" type="ORF">V9T40_013881</name>
</gene>
<dbReference type="AlphaFoldDB" id="A0AAN9TFQ2"/>
<evidence type="ECO:0000313" key="4">
    <source>
        <dbReference type="Proteomes" id="UP001367676"/>
    </source>
</evidence>
<evidence type="ECO:0000313" key="3">
    <source>
        <dbReference type="EMBL" id="KAK7582436.1"/>
    </source>
</evidence>
<dbReference type="InterPro" id="IPR016024">
    <property type="entry name" value="ARM-type_fold"/>
</dbReference>
<evidence type="ECO:0000256" key="2">
    <source>
        <dbReference type="SAM" id="MobiDB-lite"/>
    </source>
</evidence>
<dbReference type="Gene3D" id="1.25.10.10">
    <property type="entry name" value="Leucine-rich Repeat Variant"/>
    <property type="match status" value="1"/>
</dbReference>
<comment type="similarity">
    <text evidence="1">Belongs to the Mo25 family.</text>
</comment>
<name>A0AAN9TFQ2_9HEMI</name>
<keyword evidence="4" id="KW-1185">Reference proteome</keyword>
<evidence type="ECO:0000256" key="1">
    <source>
        <dbReference type="ARBA" id="ARBA00011012"/>
    </source>
</evidence>
<dbReference type="GO" id="GO:0035556">
    <property type="term" value="P:intracellular signal transduction"/>
    <property type="evidence" value="ECO:0007669"/>
    <property type="project" value="TreeGrafter"/>
</dbReference>
<dbReference type="PANTHER" id="PTHR10182:SF3">
    <property type="entry name" value="PROTEIN MO25"/>
    <property type="match status" value="1"/>
</dbReference>
<evidence type="ECO:0008006" key="5">
    <source>
        <dbReference type="Google" id="ProtNLM"/>
    </source>
</evidence>
<accession>A0AAN9TFQ2</accession>
<feature type="compositionally biased region" description="Low complexity" evidence="2">
    <location>
        <begin position="335"/>
        <end position="354"/>
    </location>
</feature>
<proteinExistence type="inferred from homology"/>